<feature type="transmembrane region" description="Helical" evidence="7">
    <location>
        <begin position="37"/>
        <end position="62"/>
    </location>
</feature>
<dbReference type="Proteomes" id="UP000648984">
    <property type="component" value="Unassembled WGS sequence"/>
</dbReference>
<accession>A0ABX1QG99</accession>
<dbReference type="PANTHER" id="PTHR33452:SF1">
    <property type="entry name" value="INNER MEMBRANE PROTEIN YPHA-RELATED"/>
    <property type="match status" value="1"/>
</dbReference>
<keyword evidence="3" id="KW-1003">Cell membrane</keyword>
<evidence type="ECO:0000313" key="9">
    <source>
        <dbReference type="Proteomes" id="UP000648984"/>
    </source>
</evidence>
<feature type="transmembrane region" description="Helical" evidence="7">
    <location>
        <begin position="102"/>
        <end position="125"/>
    </location>
</feature>
<gene>
    <name evidence="8" type="ORF">GPA25_22255</name>
</gene>
<keyword evidence="4 7" id="KW-0812">Transmembrane</keyword>
<keyword evidence="5 7" id="KW-1133">Transmembrane helix</keyword>
<comment type="similarity">
    <text evidence="2">Belongs to the DoxX family.</text>
</comment>
<sequence>MMRDITSLAARVLLALIFIVAGWGKLGAGYAGTQQYMASMGVTGALLPLVIFAELGGGLGVLFGALTRLAAAGLAVFCLASALIFHTDFANQVQSIMFMKNLAIAGGMLMLVANGAGAFSLDAWWQGRKR</sequence>
<evidence type="ECO:0000256" key="7">
    <source>
        <dbReference type="SAM" id="Phobius"/>
    </source>
</evidence>
<evidence type="ECO:0000256" key="5">
    <source>
        <dbReference type="ARBA" id="ARBA00022989"/>
    </source>
</evidence>
<feature type="transmembrane region" description="Helical" evidence="7">
    <location>
        <begin position="12"/>
        <end position="31"/>
    </location>
</feature>
<reference evidence="8 9" key="1">
    <citation type="submission" date="2019-12" db="EMBL/GenBank/DDBJ databases">
        <title>Comparative genomics gives insights into the taxonomy of the Azoarcus-Aromatoleum group and reveals separate origins of nif in the plant-associated Azoarcus and non-plant-associated Aromatoleum sub-groups.</title>
        <authorList>
            <person name="Lafos M."/>
            <person name="Maluk M."/>
            <person name="Batista M."/>
            <person name="Junghare M."/>
            <person name="Carmona M."/>
            <person name="Faoro H."/>
            <person name="Cruz L.M."/>
            <person name="Battistoni F."/>
            <person name="De Souza E."/>
            <person name="Pedrosa F."/>
            <person name="Chen W.-M."/>
            <person name="Poole P.S."/>
            <person name="Dixon R.A."/>
            <person name="James E.K."/>
        </authorList>
    </citation>
    <scope>NUCLEOTIDE SEQUENCE [LARGE SCALE GENOMIC DNA]</scope>
    <source>
        <strain evidence="8 9">22Lin</strain>
    </source>
</reference>
<dbReference type="PANTHER" id="PTHR33452">
    <property type="entry name" value="OXIDOREDUCTASE CATD-RELATED"/>
    <property type="match status" value="1"/>
</dbReference>
<comment type="caution">
    <text evidence="8">The sequence shown here is derived from an EMBL/GenBank/DDBJ whole genome shotgun (WGS) entry which is preliminary data.</text>
</comment>
<evidence type="ECO:0000256" key="3">
    <source>
        <dbReference type="ARBA" id="ARBA00022475"/>
    </source>
</evidence>
<name>A0ABX1QG99_9RHOO</name>
<evidence type="ECO:0000256" key="1">
    <source>
        <dbReference type="ARBA" id="ARBA00004651"/>
    </source>
</evidence>
<evidence type="ECO:0000256" key="6">
    <source>
        <dbReference type="ARBA" id="ARBA00023136"/>
    </source>
</evidence>
<keyword evidence="6 7" id="KW-0472">Membrane</keyword>
<dbReference type="InterPro" id="IPR032808">
    <property type="entry name" value="DoxX"/>
</dbReference>
<evidence type="ECO:0000256" key="4">
    <source>
        <dbReference type="ARBA" id="ARBA00022692"/>
    </source>
</evidence>
<feature type="transmembrane region" description="Helical" evidence="7">
    <location>
        <begin position="69"/>
        <end position="90"/>
    </location>
</feature>
<protein>
    <submittedName>
        <fullName evidence="8">DoxX family membrane protein</fullName>
    </submittedName>
</protein>
<organism evidence="8 9">
    <name type="scientific">Aromatoleum diolicum</name>
    <dbReference type="NCBI Taxonomy" id="75796"/>
    <lineage>
        <taxon>Bacteria</taxon>
        <taxon>Pseudomonadati</taxon>
        <taxon>Pseudomonadota</taxon>
        <taxon>Betaproteobacteria</taxon>
        <taxon>Rhodocyclales</taxon>
        <taxon>Rhodocyclaceae</taxon>
        <taxon>Aromatoleum</taxon>
    </lineage>
</organism>
<proteinExistence type="inferred from homology"/>
<dbReference type="InterPro" id="IPR051907">
    <property type="entry name" value="DoxX-like_oxidoreductase"/>
</dbReference>
<evidence type="ECO:0000313" key="8">
    <source>
        <dbReference type="EMBL" id="NMG77479.1"/>
    </source>
</evidence>
<dbReference type="EMBL" id="WTVQ01000066">
    <property type="protein sequence ID" value="NMG77479.1"/>
    <property type="molecule type" value="Genomic_DNA"/>
</dbReference>
<comment type="subcellular location">
    <subcellularLocation>
        <location evidence="1">Cell membrane</location>
        <topology evidence="1">Multi-pass membrane protein</topology>
    </subcellularLocation>
</comment>
<keyword evidence="9" id="KW-1185">Reference proteome</keyword>
<dbReference type="Pfam" id="PF07681">
    <property type="entry name" value="DoxX"/>
    <property type="match status" value="1"/>
</dbReference>
<evidence type="ECO:0000256" key="2">
    <source>
        <dbReference type="ARBA" id="ARBA00006679"/>
    </source>
</evidence>